<accession>A0ABR1VM07</accession>
<evidence type="ECO:0000313" key="2">
    <source>
        <dbReference type="EMBL" id="KAK8072283.1"/>
    </source>
</evidence>
<dbReference type="EMBL" id="JAQQWM010000003">
    <property type="protein sequence ID" value="KAK8072283.1"/>
    <property type="molecule type" value="Genomic_DNA"/>
</dbReference>
<dbReference type="Proteomes" id="UP001446871">
    <property type="component" value="Unassembled WGS sequence"/>
</dbReference>
<dbReference type="Pfam" id="PF14832">
    <property type="entry name" value="Tautomerase_3"/>
    <property type="match status" value="1"/>
</dbReference>
<dbReference type="InterPro" id="IPR014347">
    <property type="entry name" value="Tautomerase/MIF_sf"/>
</dbReference>
<evidence type="ECO:0000313" key="3">
    <source>
        <dbReference type="Proteomes" id="UP001446871"/>
    </source>
</evidence>
<dbReference type="Gene3D" id="3.30.429.10">
    <property type="entry name" value="Macrophage Migration Inhibitory Factor"/>
    <property type="match status" value="1"/>
</dbReference>
<comment type="caution">
    <text evidence="2">The sequence shown here is derived from an EMBL/GenBank/DDBJ whole genome shotgun (WGS) entry which is preliminary data.</text>
</comment>
<gene>
    <name evidence="2" type="ORF">PG996_005631</name>
</gene>
<dbReference type="InterPro" id="IPR028116">
    <property type="entry name" value="Cis-CaaD-like"/>
</dbReference>
<sequence length="108" mass="12153">MPLWEIFHSMGAFTGPLDTAWLAGNITDLYTGIPNNLPDFYVNVLFFPMQAGSYFVGNKPADRLPGMAERNIQHIAIQYLDDQGKINGMLKRIDTRYTAGLTWILGLM</sequence>
<evidence type="ECO:0000259" key="1">
    <source>
        <dbReference type="Pfam" id="PF14832"/>
    </source>
</evidence>
<protein>
    <recommendedName>
        <fullName evidence="1">Tautomerase cis-CaaD-like domain-containing protein</fullName>
    </recommendedName>
</protein>
<feature type="domain" description="Tautomerase cis-CaaD-like" evidence="1">
    <location>
        <begin position="1"/>
        <end position="95"/>
    </location>
</feature>
<keyword evidence="3" id="KW-1185">Reference proteome</keyword>
<reference evidence="2 3" key="1">
    <citation type="submission" date="2023-01" db="EMBL/GenBank/DDBJ databases">
        <title>Analysis of 21 Apiospora genomes using comparative genomics revels a genus with tremendous synthesis potential of carbohydrate active enzymes and secondary metabolites.</title>
        <authorList>
            <person name="Sorensen T."/>
        </authorList>
    </citation>
    <scope>NUCLEOTIDE SEQUENCE [LARGE SCALE GENOMIC DNA]</scope>
    <source>
        <strain evidence="2 3">CBS 83171</strain>
    </source>
</reference>
<name>A0ABR1VM07_9PEZI</name>
<proteinExistence type="predicted"/>
<organism evidence="2 3">
    <name type="scientific">Apiospora saccharicola</name>
    <dbReference type="NCBI Taxonomy" id="335842"/>
    <lineage>
        <taxon>Eukaryota</taxon>
        <taxon>Fungi</taxon>
        <taxon>Dikarya</taxon>
        <taxon>Ascomycota</taxon>
        <taxon>Pezizomycotina</taxon>
        <taxon>Sordariomycetes</taxon>
        <taxon>Xylariomycetidae</taxon>
        <taxon>Amphisphaeriales</taxon>
        <taxon>Apiosporaceae</taxon>
        <taxon>Apiospora</taxon>
    </lineage>
</organism>